<dbReference type="PANTHER" id="PTHR46732">
    <property type="entry name" value="ATP-DEPENDENT PROTEASE LA (LON) DOMAIN PROTEIN"/>
    <property type="match status" value="1"/>
</dbReference>
<name>A0A8J2X643_9STRA</name>
<evidence type="ECO:0008006" key="3">
    <source>
        <dbReference type="Google" id="ProtNLM"/>
    </source>
</evidence>
<keyword evidence="2" id="KW-1185">Reference proteome</keyword>
<evidence type="ECO:0000313" key="1">
    <source>
        <dbReference type="EMBL" id="CAH0377250.1"/>
    </source>
</evidence>
<proteinExistence type="predicted"/>
<protein>
    <recommendedName>
        <fullName evidence="3">Lon N-terminal domain-containing protein</fullName>
    </recommendedName>
</protein>
<dbReference type="Proteomes" id="UP000789595">
    <property type="component" value="Unassembled WGS sequence"/>
</dbReference>
<dbReference type="EMBL" id="CAKKNE010000005">
    <property type="protein sequence ID" value="CAH0377250.1"/>
    <property type="molecule type" value="Genomic_DNA"/>
</dbReference>
<evidence type="ECO:0000313" key="2">
    <source>
        <dbReference type="Proteomes" id="UP000789595"/>
    </source>
</evidence>
<dbReference type="PANTHER" id="PTHR46732:SF8">
    <property type="entry name" value="ATP-DEPENDENT PROTEASE LA (LON) DOMAIN PROTEIN"/>
    <property type="match status" value="1"/>
</dbReference>
<dbReference type="SUPFAM" id="SSF55961">
    <property type="entry name" value="Bet v1-like"/>
    <property type="match status" value="1"/>
</dbReference>
<gene>
    <name evidence="1" type="ORF">PECAL_5P18140</name>
</gene>
<comment type="caution">
    <text evidence="1">The sequence shown here is derived from an EMBL/GenBank/DDBJ whole genome shotgun (WGS) entry which is preliminary data.</text>
</comment>
<feature type="non-terminal residue" evidence="1">
    <location>
        <position position="1"/>
    </location>
</feature>
<accession>A0A8J2X643</accession>
<dbReference type="AlphaFoldDB" id="A0A8J2X643"/>
<reference evidence="1" key="1">
    <citation type="submission" date="2021-11" db="EMBL/GenBank/DDBJ databases">
        <authorList>
            <consortium name="Genoscope - CEA"/>
            <person name="William W."/>
        </authorList>
    </citation>
    <scope>NUCLEOTIDE SEQUENCE</scope>
</reference>
<sequence length="406" mass="45359">HTSLSRPTRLQRKIRGRAVVQHPFASAPCGWAHNCSAMRRHTLSTVLAASAARCATAFTPSQRCTKTQKLHSTPVASDEWPTFPVFEGADALFPIPFDDARVTYQFTSALHRRLVDAALLDGVPQFFHVVKKGETLEGSIGVVCLILQVTEGDPNDPQFASLESPPYRVTVKCEGRGIVLDTVSTIPFSTARVQPLLDDKSAKNDIEVQTLENQCFAKARRVAELSAKLEGKGVFADQAQEVLESFMFRIKAFEDLALENFNEWSDEERRERAGFLLLALTTLPRAEEAACLAATDAFERFTILDNFLGKTESELSAKVALDGVFGDSAPRAPLPRSGDRISFFWTEEDGWWDCEVVERVAPGFYSVKWDVDGSITRVQLDDDNANRWRLVPRQRPPEQSERRKRG</sequence>
<organism evidence="1 2">
    <name type="scientific">Pelagomonas calceolata</name>
    <dbReference type="NCBI Taxonomy" id="35677"/>
    <lineage>
        <taxon>Eukaryota</taxon>
        <taxon>Sar</taxon>
        <taxon>Stramenopiles</taxon>
        <taxon>Ochrophyta</taxon>
        <taxon>Pelagophyceae</taxon>
        <taxon>Pelagomonadales</taxon>
        <taxon>Pelagomonadaceae</taxon>
        <taxon>Pelagomonas</taxon>
    </lineage>
</organism>
<dbReference type="CDD" id="cd04508">
    <property type="entry name" value="Tudor_SF"/>
    <property type="match status" value="1"/>
</dbReference>